<reference evidence="10 11" key="1">
    <citation type="journal article" date="2021" name="Hortic Res">
        <title>The domestication of Cucurbita argyrosperma as revealed by the genome of its wild relative.</title>
        <authorList>
            <person name="Barrera-Redondo J."/>
            <person name="Sanchez-de la Vega G."/>
            <person name="Aguirre-Liguori J.A."/>
            <person name="Castellanos-Morales G."/>
            <person name="Gutierrez-Guerrero Y.T."/>
            <person name="Aguirre-Dugua X."/>
            <person name="Aguirre-Planter E."/>
            <person name="Tenaillon M.I."/>
            <person name="Lira-Saade R."/>
            <person name="Eguiarte L.E."/>
        </authorList>
    </citation>
    <scope>NUCLEOTIDE SEQUENCE [LARGE SCALE GENOMIC DNA]</scope>
    <source>
        <strain evidence="10">JBR-2021</strain>
    </source>
</reference>
<keyword evidence="6" id="KW-0378">Hydrolase</keyword>
<dbReference type="FunFam" id="2.40.10.10:FF:000001">
    <property type="entry name" value="Periplasmic serine protease DegS"/>
    <property type="match status" value="1"/>
</dbReference>
<evidence type="ECO:0000256" key="2">
    <source>
        <dbReference type="ARBA" id="ARBA00010541"/>
    </source>
</evidence>
<proteinExistence type="inferred from homology"/>
<accession>A0AAV6MAY6</accession>
<comment type="similarity">
    <text evidence="2">Belongs to the peptidase S1C family.</text>
</comment>
<dbReference type="CDD" id="cd00990">
    <property type="entry name" value="cpPDZ_AtDEGP1-like"/>
    <property type="match status" value="1"/>
</dbReference>
<dbReference type="Proteomes" id="UP000685013">
    <property type="component" value="Chromosome 15"/>
</dbReference>
<dbReference type="GO" id="GO:0006508">
    <property type="term" value="P:proteolysis"/>
    <property type="evidence" value="ECO:0007669"/>
    <property type="project" value="UniProtKB-KW"/>
</dbReference>
<comment type="caution">
    <text evidence="10">The sequence shown here is derived from an EMBL/GenBank/DDBJ whole genome shotgun (WGS) entry which is preliminary data.</text>
</comment>
<evidence type="ECO:0000256" key="5">
    <source>
        <dbReference type="ARBA" id="ARBA00022670"/>
    </source>
</evidence>
<keyword evidence="11" id="KW-1185">Reference proteome</keyword>
<keyword evidence="3" id="KW-0150">Chloroplast</keyword>
<dbReference type="GO" id="GO:0008236">
    <property type="term" value="F:serine-type peptidase activity"/>
    <property type="evidence" value="ECO:0007669"/>
    <property type="project" value="UniProtKB-KW"/>
</dbReference>
<evidence type="ECO:0000313" key="11">
    <source>
        <dbReference type="Proteomes" id="UP000685013"/>
    </source>
</evidence>
<keyword evidence="4" id="KW-0934">Plastid</keyword>
<dbReference type="Pfam" id="PF13365">
    <property type="entry name" value="Trypsin_2"/>
    <property type="match status" value="1"/>
</dbReference>
<sequence>MGNWMNKEPPPPMVLVPPLFDYPPLAARTRMLESSYNLLFGKLALKCLFEEYFDEARHFSTVIMLKPIDDPHVDLVATVSGPLDHKPEEIIGNALFRWQSGIDDPHTFMDLYVSNSDPVLQMRSCAYYPKYGIGAFGIFPVIRKKRLCSEDFGLMGLRYGSRNLSVGITLKPFSSKDELPKSAWLVSKMGRLTTGVQFEPQYGNKDGGSFKNLMNWSCAIGYDVGSGSPLSPSFNFGLELAKNSQFIASFYQHVVVQRRVKNPLEENEIVGITNYIDFGFELQTRVDDVKPENNIPDSTFQIAASWQANKNFLLKGKVGHLSSSLAMAFKSWWKPSFTFSISAIRDRIVGRTAYGFGIRVENLREASYQRADPNFVMLTPSKEHLAEGLIWKIGKRPMLQSDINAGNFDGIPNELRPLNKIFDPICGNCPNGKVVMAAAFSLASTFSHFSPPSRPPNRTPTPFFLSKSISLQNFTNPSSHLRYPICSLLPHNKNHTQISATTHTKPPPPSNPFASTWESLLIFSTSALLSFSLFLTDVDPAVAFVVTTPRKLQTDELATVRLFQENTPSVVYITNLAARQDAFTLDVLEVPQGSGSGFVWDKDGHVVTNYHVIRGASDLRVTLADQTTFDAKVVGFDQDKDVAVLSIDAPKDKLRPIPVGISADLLVGQKVFAIGNPFGLDHTLTTGVISGLRREISSAATGRPIQDVIQTDAAINPGNSGGPLLDSSGNLIGINTAIYSPSGASSGVGFSIPVDTVSGIVDQLVRFGKVTRPILGIKFAPDQSVEQLGVSGVLVLDAPANGPAGKAGLRPTKRDAYGRLILGDIITSVDGKKVMNGSDLYRILDQCKVGDKVTVEVLRGDHMEKIPVILEPKPDES</sequence>
<dbReference type="PANTHER" id="PTHR35738">
    <property type="entry name" value="OS05G0577800 PROTEIN"/>
    <property type="match status" value="1"/>
</dbReference>
<dbReference type="SMART" id="SM00228">
    <property type="entry name" value="PDZ"/>
    <property type="match status" value="1"/>
</dbReference>
<dbReference type="InterPro" id="IPR039382">
    <property type="entry name" value="DEGP1/8_PDZ_dom"/>
</dbReference>
<evidence type="ECO:0000259" key="9">
    <source>
        <dbReference type="PROSITE" id="PS50106"/>
    </source>
</evidence>
<comment type="subcellular location">
    <subcellularLocation>
        <location evidence="1">Plastid</location>
        <location evidence="1">Chloroplast</location>
    </subcellularLocation>
</comment>
<dbReference type="Pfam" id="PF13180">
    <property type="entry name" value="PDZ_2"/>
    <property type="match status" value="1"/>
</dbReference>
<feature type="non-terminal residue" evidence="10">
    <location>
        <position position="1"/>
    </location>
</feature>
<evidence type="ECO:0000256" key="6">
    <source>
        <dbReference type="ARBA" id="ARBA00022801"/>
    </source>
</evidence>
<dbReference type="FunFam" id="2.40.10.10:FF:000103">
    <property type="entry name" value="Protease Do-like 1, chloroplastic"/>
    <property type="match status" value="1"/>
</dbReference>
<feature type="domain" description="PDZ" evidence="9">
    <location>
        <begin position="764"/>
        <end position="861"/>
    </location>
</feature>
<name>A0AAV6MAY6_9ROSI</name>
<evidence type="ECO:0000256" key="3">
    <source>
        <dbReference type="ARBA" id="ARBA00022528"/>
    </source>
</evidence>
<dbReference type="EMBL" id="JAGKQH010000015">
    <property type="protein sequence ID" value="KAG6578649.1"/>
    <property type="molecule type" value="Genomic_DNA"/>
</dbReference>
<keyword evidence="7" id="KW-0720">Serine protease</keyword>
<dbReference type="PROSITE" id="PS50106">
    <property type="entry name" value="PDZ"/>
    <property type="match status" value="1"/>
</dbReference>
<dbReference type="AlphaFoldDB" id="A0AAV6MAY6"/>
<evidence type="ECO:0000256" key="4">
    <source>
        <dbReference type="ARBA" id="ARBA00022640"/>
    </source>
</evidence>
<dbReference type="GO" id="GO:0009534">
    <property type="term" value="C:chloroplast thylakoid"/>
    <property type="evidence" value="ECO:0007669"/>
    <property type="project" value="UniProtKB-ARBA"/>
</dbReference>
<evidence type="ECO:0000256" key="8">
    <source>
        <dbReference type="ARBA" id="ARBA00022946"/>
    </source>
</evidence>
<dbReference type="GO" id="GO:0010206">
    <property type="term" value="P:photosystem II repair"/>
    <property type="evidence" value="ECO:0007669"/>
    <property type="project" value="UniProtKB-ARBA"/>
</dbReference>
<evidence type="ECO:0000256" key="1">
    <source>
        <dbReference type="ARBA" id="ARBA00004229"/>
    </source>
</evidence>
<gene>
    <name evidence="10" type="primary">DEGP1</name>
    <name evidence="10" type="ORF">SDJN03_23097</name>
</gene>
<organism evidence="10 11">
    <name type="scientific">Cucurbita argyrosperma subsp. sororia</name>
    <dbReference type="NCBI Taxonomy" id="37648"/>
    <lineage>
        <taxon>Eukaryota</taxon>
        <taxon>Viridiplantae</taxon>
        <taxon>Streptophyta</taxon>
        <taxon>Embryophyta</taxon>
        <taxon>Tracheophyta</taxon>
        <taxon>Spermatophyta</taxon>
        <taxon>Magnoliopsida</taxon>
        <taxon>eudicotyledons</taxon>
        <taxon>Gunneridae</taxon>
        <taxon>Pentapetalae</taxon>
        <taxon>rosids</taxon>
        <taxon>fabids</taxon>
        <taxon>Cucurbitales</taxon>
        <taxon>Cucurbitaceae</taxon>
        <taxon>Cucurbiteae</taxon>
        <taxon>Cucurbita</taxon>
    </lineage>
</organism>
<keyword evidence="5 10" id="KW-0645">Protease</keyword>
<dbReference type="PANTHER" id="PTHR35738:SF3">
    <property type="entry name" value="OS05G0577800 PROTEIN"/>
    <property type="match status" value="1"/>
</dbReference>
<evidence type="ECO:0000313" key="10">
    <source>
        <dbReference type="EMBL" id="KAG6578649.1"/>
    </source>
</evidence>
<keyword evidence="8" id="KW-0809">Transit peptide</keyword>
<protein>
    <submittedName>
        <fullName evidence="10">Protease Do-like 1, chloroplastic</fullName>
    </submittedName>
</protein>
<evidence type="ECO:0000256" key="7">
    <source>
        <dbReference type="ARBA" id="ARBA00022825"/>
    </source>
</evidence>
<dbReference type="InterPro" id="IPR001478">
    <property type="entry name" value="PDZ"/>
</dbReference>